<dbReference type="AlphaFoldDB" id="A0A368GJ28"/>
<protein>
    <submittedName>
        <fullName evidence="1">Uncharacterized protein</fullName>
    </submittedName>
</protein>
<reference evidence="1 2" key="1">
    <citation type="submission" date="2014-10" db="EMBL/GenBank/DDBJ databases">
        <title>Draft genome of the hookworm Ancylostoma caninum.</title>
        <authorList>
            <person name="Mitreva M."/>
        </authorList>
    </citation>
    <scope>NUCLEOTIDE SEQUENCE [LARGE SCALE GENOMIC DNA]</scope>
    <source>
        <strain evidence="1 2">Baltimore</strain>
    </source>
</reference>
<gene>
    <name evidence="1" type="ORF">ANCCAN_09649</name>
</gene>
<dbReference type="EMBL" id="JOJR01000131">
    <property type="protein sequence ID" value="RCN44372.1"/>
    <property type="molecule type" value="Genomic_DNA"/>
</dbReference>
<sequence>MLGSVGLFIAICMTTRDVYKVMSVVLIAGNTSPAVYPVLSPSSLSPIDGGPVSRRLRDC</sequence>
<accession>A0A368GJ28</accession>
<keyword evidence="2" id="KW-1185">Reference proteome</keyword>
<dbReference type="Proteomes" id="UP000252519">
    <property type="component" value="Unassembled WGS sequence"/>
</dbReference>
<comment type="caution">
    <text evidence="1">The sequence shown here is derived from an EMBL/GenBank/DDBJ whole genome shotgun (WGS) entry which is preliminary data.</text>
</comment>
<organism evidence="1 2">
    <name type="scientific">Ancylostoma caninum</name>
    <name type="common">Dog hookworm</name>
    <dbReference type="NCBI Taxonomy" id="29170"/>
    <lineage>
        <taxon>Eukaryota</taxon>
        <taxon>Metazoa</taxon>
        <taxon>Ecdysozoa</taxon>
        <taxon>Nematoda</taxon>
        <taxon>Chromadorea</taxon>
        <taxon>Rhabditida</taxon>
        <taxon>Rhabditina</taxon>
        <taxon>Rhabditomorpha</taxon>
        <taxon>Strongyloidea</taxon>
        <taxon>Ancylostomatidae</taxon>
        <taxon>Ancylostomatinae</taxon>
        <taxon>Ancylostoma</taxon>
    </lineage>
</organism>
<evidence type="ECO:0000313" key="1">
    <source>
        <dbReference type="EMBL" id="RCN44372.1"/>
    </source>
</evidence>
<name>A0A368GJ28_ANCCA</name>
<evidence type="ECO:0000313" key="2">
    <source>
        <dbReference type="Proteomes" id="UP000252519"/>
    </source>
</evidence>
<proteinExistence type="predicted"/>